<evidence type="ECO:0008006" key="2">
    <source>
        <dbReference type="Google" id="ProtNLM"/>
    </source>
</evidence>
<dbReference type="EMBL" id="MN740240">
    <property type="protein sequence ID" value="QHT95435.1"/>
    <property type="molecule type" value="Genomic_DNA"/>
</dbReference>
<organism evidence="1">
    <name type="scientific">viral metagenome</name>
    <dbReference type="NCBI Taxonomy" id="1070528"/>
    <lineage>
        <taxon>unclassified sequences</taxon>
        <taxon>metagenomes</taxon>
        <taxon>organismal metagenomes</taxon>
    </lineage>
</organism>
<dbReference type="InterPro" id="IPR036514">
    <property type="entry name" value="SGNH_hydro_sf"/>
</dbReference>
<dbReference type="Gene3D" id="3.40.50.1110">
    <property type="entry name" value="SGNH hydrolase"/>
    <property type="match status" value="1"/>
</dbReference>
<proteinExistence type="predicted"/>
<name>A0A6C0ISE9_9ZZZZ</name>
<reference evidence="1" key="1">
    <citation type="journal article" date="2020" name="Nature">
        <title>Giant virus diversity and host interactions through global metagenomics.</title>
        <authorList>
            <person name="Schulz F."/>
            <person name="Roux S."/>
            <person name="Paez-Espino D."/>
            <person name="Jungbluth S."/>
            <person name="Walsh D.A."/>
            <person name="Denef V.J."/>
            <person name="McMahon K.D."/>
            <person name="Konstantinidis K.T."/>
            <person name="Eloe-Fadrosh E.A."/>
            <person name="Kyrpides N.C."/>
            <person name="Woyke T."/>
        </authorList>
    </citation>
    <scope>NUCLEOTIDE SEQUENCE</scope>
    <source>
        <strain evidence="1">GVMAG-M-3300024261-8</strain>
    </source>
</reference>
<dbReference type="SUPFAM" id="SSF52266">
    <property type="entry name" value="SGNH hydrolase"/>
    <property type="match status" value="1"/>
</dbReference>
<dbReference type="AlphaFoldDB" id="A0A6C0ISE9"/>
<sequence>MNIIVCGDSHTRVFSYCNKQQSQFIFNVCEVGGATAQGAVNPNSKTDALGIFSTKLQNTPKADKVLIMLGEVDCGFVIWVRSTRYNISVDEQLQTSIHNLFQFIETKVKSYGYASKDIIVAGAILPTIKDNTNKKYLHGARSEVDVDQYTRTQKTLEYNNMLKTRCNDYGYHYIDITDNIVGEDGLVQDKYLSENHTDHHLNSPNTHQYWIRSLEELR</sequence>
<evidence type="ECO:0000313" key="1">
    <source>
        <dbReference type="EMBL" id="QHT95435.1"/>
    </source>
</evidence>
<protein>
    <recommendedName>
        <fullName evidence="2">SGNH hydrolase-type esterase domain-containing protein</fullName>
    </recommendedName>
</protein>
<accession>A0A6C0ISE9</accession>